<evidence type="ECO:0000313" key="2">
    <source>
        <dbReference type="EnsemblPlants" id="OGLUM03G28840.1"/>
    </source>
</evidence>
<feature type="region of interest" description="Disordered" evidence="1">
    <location>
        <begin position="23"/>
        <end position="67"/>
    </location>
</feature>
<proteinExistence type="predicted"/>
<dbReference type="Gramene" id="OGLUM03G28840.1">
    <property type="protein sequence ID" value="OGLUM03G28840.1"/>
    <property type="gene ID" value="OGLUM03G28840"/>
</dbReference>
<dbReference type="Proteomes" id="UP000026961">
    <property type="component" value="Chromosome 3"/>
</dbReference>
<name>A0A0D9ZB99_9ORYZ</name>
<reference evidence="2" key="2">
    <citation type="submission" date="2018-05" db="EMBL/GenBank/DDBJ databases">
        <title>OgluRS3 (Oryza glumaepatula Reference Sequence Version 3).</title>
        <authorList>
            <person name="Zhang J."/>
            <person name="Kudrna D."/>
            <person name="Lee S."/>
            <person name="Talag J."/>
            <person name="Welchert J."/>
            <person name="Wing R.A."/>
        </authorList>
    </citation>
    <scope>NUCLEOTIDE SEQUENCE [LARGE SCALE GENOMIC DNA]</scope>
</reference>
<dbReference type="AlphaFoldDB" id="A0A0D9ZB99"/>
<evidence type="ECO:0000256" key="1">
    <source>
        <dbReference type="SAM" id="MobiDB-lite"/>
    </source>
</evidence>
<reference evidence="2" key="1">
    <citation type="submission" date="2015-04" db="UniProtKB">
        <authorList>
            <consortium name="EnsemblPlants"/>
        </authorList>
    </citation>
    <scope>IDENTIFICATION</scope>
</reference>
<feature type="compositionally biased region" description="Basic and acidic residues" evidence="1">
    <location>
        <begin position="23"/>
        <end position="33"/>
    </location>
</feature>
<dbReference type="EnsemblPlants" id="OGLUM03G28840.1">
    <property type="protein sequence ID" value="OGLUM03G28840.1"/>
    <property type="gene ID" value="OGLUM03G28840"/>
</dbReference>
<evidence type="ECO:0000313" key="3">
    <source>
        <dbReference type="Proteomes" id="UP000026961"/>
    </source>
</evidence>
<organism evidence="2">
    <name type="scientific">Oryza glumipatula</name>
    <dbReference type="NCBI Taxonomy" id="40148"/>
    <lineage>
        <taxon>Eukaryota</taxon>
        <taxon>Viridiplantae</taxon>
        <taxon>Streptophyta</taxon>
        <taxon>Embryophyta</taxon>
        <taxon>Tracheophyta</taxon>
        <taxon>Spermatophyta</taxon>
        <taxon>Magnoliopsida</taxon>
        <taxon>Liliopsida</taxon>
        <taxon>Poales</taxon>
        <taxon>Poaceae</taxon>
        <taxon>BOP clade</taxon>
        <taxon>Oryzoideae</taxon>
        <taxon>Oryzeae</taxon>
        <taxon>Oryzinae</taxon>
        <taxon>Oryza</taxon>
    </lineage>
</organism>
<accession>A0A0D9ZB99</accession>
<keyword evidence="3" id="KW-1185">Reference proteome</keyword>
<feature type="compositionally biased region" description="Acidic residues" evidence="1">
    <location>
        <begin position="48"/>
        <end position="57"/>
    </location>
</feature>
<sequence length="127" mass="14638">MSAALRAGRKEYWQKEGRTIAKGHLHDQLEKSAKAQGEAEEAVREEPEAGDGEADADGQDHPRFVRPPFWDWRSTDEKFVAYKGLPKIRYSCQPIYREMVINGNSYMVLKVAGWMRKHPGRTLQDYD</sequence>
<dbReference type="HOGENOM" id="CLU_1973978_0_0_1"/>
<protein>
    <submittedName>
        <fullName evidence="2">Uncharacterized protein</fullName>
    </submittedName>
</protein>